<reference evidence="1" key="1">
    <citation type="submission" date="2022-09" db="EMBL/GenBank/DDBJ databases">
        <title>Draft genome sequence of Coprococcus comes strain 31264.</title>
        <authorList>
            <person name="Atsushi H."/>
            <person name="Moriya O."/>
            <person name="Mitsuo S."/>
        </authorList>
    </citation>
    <scope>NUCLEOTIDE SEQUENCE</scope>
    <source>
        <strain evidence="1">JCM 31264</strain>
    </source>
</reference>
<evidence type="ECO:0000313" key="1">
    <source>
        <dbReference type="EMBL" id="GLG86891.1"/>
    </source>
</evidence>
<comment type="caution">
    <text evidence="1">The sequence shown here is derived from an EMBL/GenBank/DDBJ whole genome shotgun (WGS) entry which is preliminary data.</text>
</comment>
<dbReference type="Proteomes" id="UP001145109">
    <property type="component" value="Unassembled WGS sequence"/>
</dbReference>
<dbReference type="RefSeq" id="WP_055247304.1">
    <property type="nucleotide sequence ID" value="NZ_BSCI01000007.1"/>
</dbReference>
<name>A0AA37VAN9_9FIRM</name>
<proteinExistence type="predicted"/>
<reference evidence="1" key="2">
    <citation type="submission" date="2022-11" db="EMBL/GenBank/DDBJ databases">
        <title>Draft genome sequence of Coprococcus comes strain 31264.</title>
        <authorList>
            <person name="Hisatomi A."/>
            <person name="Ohkuma M."/>
            <person name="Sakamoto M."/>
        </authorList>
    </citation>
    <scope>NUCLEOTIDE SEQUENCE</scope>
    <source>
        <strain evidence="1">JCM 31264</strain>
    </source>
</reference>
<dbReference type="AlphaFoldDB" id="A0AA37VAN9"/>
<dbReference type="EMBL" id="BSCI01000007">
    <property type="protein sequence ID" value="GLG86891.1"/>
    <property type="molecule type" value="Genomic_DNA"/>
</dbReference>
<evidence type="ECO:0000313" key="2">
    <source>
        <dbReference type="Proteomes" id="UP001145109"/>
    </source>
</evidence>
<organism evidence="1 2">
    <name type="scientific">Coprococcus comes</name>
    <dbReference type="NCBI Taxonomy" id="410072"/>
    <lineage>
        <taxon>Bacteria</taxon>
        <taxon>Bacillati</taxon>
        <taxon>Bacillota</taxon>
        <taxon>Clostridia</taxon>
        <taxon>Lachnospirales</taxon>
        <taxon>Lachnospiraceae</taxon>
        <taxon>Coprococcus</taxon>
    </lineage>
</organism>
<protein>
    <submittedName>
        <fullName evidence="1">Uncharacterized protein</fullName>
    </submittedName>
</protein>
<gene>
    <name evidence="1" type="ORF">comes_14360</name>
</gene>
<accession>A0AA37VAN9</accession>
<sequence>MRDMTISIMGTCYDIHFVEEYPERLKGVGEYADGLFNRCNREIYILKNKDKDFTDEGRKRHMNRVLRHEIIHAYLEESGLSANSNMISAWAQNEEMVDWLAIQSPKIFATFQEVGCLD</sequence>